<sequence length="306" mass="33047">MTDMLGEALHQLRLSGTLYCRADLTAPWGIAVPPLPGCLALVVVTAGSARLEIDGSEPRHLAAGSLTLLPHGTPHVFRSGPDVPTEPLFDLPVEMLSDCYELLSHGGGGERTQVTYGVLRFDTATGDRLTRQLPPVLHLDGWDADDSGWLNSTLRLIAREAQELRPGGETVLTRLADVLVIQAIRAWLADAPEARQGWLAALRDEQVGRALAAIHRAPGRDWSLVSLAREAGMSRSAFAERFTALVGEPAMRYLGDWRMQSARTHLGASDEPLSAVAHRFGYRSEAAFGRAFKRAFGVSPGSTRAG</sequence>
<dbReference type="PRINTS" id="PR00032">
    <property type="entry name" value="HTHARAC"/>
</dbReference>
<feature type="domain" description="HTH araC/xylS-type" evidence="4">
    <location>
        <begin position="208"/>
        <end position="306"/>
    </location>
</feature>
<organism evidence="5 6">
    <name type="scientific">Actinoplanes italicus</name>
    <dbReference type="NCBI Taxonomy" id="113567"/>
    <lineage>
        <taxon>Bacteria</taxon>
        <taxon>Bacillati</taxon>
        <taxon>Actinomycetota</taxon>
        <taxon>Actinomycetes</taxon>
        <taxon>Micromonosporales</taxon>
        <taxon>Micromonosporaceae</taxon>
        <taxon>Actinoplanes</taxon>
    </lineage>
</organism>
<evidence type="ECO:0000256" key="1">
    <source>
        <dbReference type="ARBA" id="ARBA00023015"/>
    </source>
</evidence>
<dbReference type="GO" id="GO:0003700">
    <property type="term" value="F:DNA-binding transcription factor activity"/>
    <property type="evidence" value="ECO:0007669"/>
    <property type="project" value="InterPro"/>
</dbReference>
<dbReference type="RefSeq" id="WP_106323334.1">
    <property type="nucleotide sequence ID" value="NZ_BOMO01000108.1"/>
</dbReference>
<dbReference type="SUPFAM" id="SSF46689">
    <property type="entry name" value="Homeodomain-like"/>
    <property type="match status" value="2"/>
</dbReference>
<comment type="caution">
    <text evidence="5">The sequence shown here is derived from an EMBL/GenBank/DDBJ whole genome shotgun (WGS) entry which is preliminary data.</text>
</comment>
<dbReference type="InterPro" id="IPR009057">
    <property type="entry name" value="Homeodomain-like_sf"/>
</dbReference>
<dbReference type="InterPro" id="IPR011051">
    <property type="entry name" value="RmlC_Cupin_sf"/>
</dbReference>
<keyword evidence="6" id="KW-1185">Reference proteome</keyword>
<dbReference type="Gene3D" id="2.60.120.10">
    <property type="entry name" value="Jelly Rolls"/>
    <property type="match status" value="1"/>
</dbReference>
<protein>
    <submittedName>
        <fullName evidence="5">AraC family transcriptional regulator</fullName>
    </submittedName>
</protein>
<dbReference type="GO" id="GO:0043565">
    <property type="term" value="F:sequence-specific DNA binding"/>
    <property type="evidence" value="ECO:0007669"/>
    <property type="project" value="InterPro"/>
</dbReference>
<dbReference type="SUPFAM" id="SSF51182">
    <property type="entry name" value="RmlC-like cupins"/>
    <property type="match status" value="1"/>
</dbReference>
<evidence type="ECO:0000313" key="5">
    <source>
        <dbReference type="EMBL" id="PRX18579.1"/>
    </source>
</evidence>
<dbReference type="PROSITE" id="PS00041">
    <property type="entry name" value="HTH_ARAC_FAMILY_1"/>
    <property type="match status" value="1"/>
</dbReference>
<keyword evidence="2" id="KW-0238">DNA-binding</keyword>
<dbReference type="Gene3D" id="1.10.10.60">
    <property type="entry name" value="Homeodomain-like"/>
    <property type="match status" value="1"/>
</dbReference>
<dbReference type="Proteomes" id="UP000239415">
    <property type="component" value="Unassembled WGS sequence"/>
</dbReference>
<proteinExistence type="predicted"/>
<dbReference type="Pfam" id="PF12852">
    <property type="entry name" value="Cupin_6"/>
    <property type="match status" value="1"/>
</dbReference>
<dbReference type="InterPro" id="IPR020449">
    <property type="entry name" value="Tscrpt_reg_AraC-type_HTH"/>
</dbReference>
<evidence type="ECO:0000256" key="3">
    <source>
        <dbReference type="ARBA" id="ARBA00023163"/>
    </source>
</evidence>
<evidence type="ECO:0000256" key="2">
    <source>
        <dbReference type="ARBA" id="ARBA00023125"/>
    </source>
</evidence>
<dbReference type="OrthoDB" id="241790at2"/>
<keyword evidence="3" id="KW-0804">Transcription</keyword>
<dbReference type="EMBL" id="PVMZ01000012">
    <property type="protein sequence ID" value="PRX18579.1"/>
    <property type="molecule type" value="Genomic_DNA"/>
</dbReference>
<dbReference type="InterPro" id="IPR018060">
    <property type="entry name" value="HTH_AraC"/>
</dbReference>
<reference evidence="5 6" key="1">
    <citation type="submission" date="2018-03" db="EMBL/GenBank/DDBJ databases">
        <title>Genomic Encyclopedia of Archaeal and Bacterial Type Strains, Phase II (KMG-II): from individual species to whole genera.</title>
        <authorList>
            <person name="Goeker M."/>
        </authorList>
    </citation>
    <scope>NUCLEOTIDE SEQUENCE [LARGE SCALE GENOMIC DNA]</scope>
    <source>
        <strain evidence="5 6">DSM 43146</strain>
    </source>
</reference>
<keyword evidence="1" id="KW-0805">Transcription regulation</keyword>
<dbReference type="InterPro" id="IPR014710">
    <property type="entry name" value="RmlC-like_jellyroll"/>
</dbReference>
<dbReference type="InterPro" id="IPR032783">
    <property type="entry name" value="AraC_lig"/>
</dbReference>
<name>A0A2T0K6E2_9ACTN</name>
<evidence type="ECO:0000259" key="4">
    <source>
        <dbReference type="PROSITE" id="PS01124"/>
    </source>
</evidence>
<dbReference type="Pfam" id="PF12833">
    <property type="entry name" value="HTH_18"/>
    <property type="match status" value="1"/>
</dbReference>
<dbReference type="InterPro" id="IPR018062">
    <property type="entry name" value="HTH_AraC-typ_CS"/>
</dbReference>
<dbReference type="PANTHER" id="PTHR46796">
    <property type="entry name" value="HTH-TYPE TRANSCRIPTIONAL ACTIVATOR RHAS-RELATED"/>
    <property type="match status" value="1"/>
</dbReference>
<dbReference type="PROSITE" id="PS01124">
    <property type="entry name" value="HTH_ARAC_FAMILY_2"/>
    <property type="match status" value="1"/>
</dbReference>
<dbReference type="AlphaFoldDB" id="A0A2T0K6E2"/>
<accession>A0A2T0K6E2</accession>
<gene>
    <name evidence="5" type="ORF">CLV67_11253</name>
</gene>
<evidence type="ECO:0000313" key="6">
    <source>
        <dbReference type="Proteomes" id="UP000239415"/>
    </source>
</evidence>
<dbReference type="InterPro" id="IPR050204">
    <property type="entry name" value="AraC_XylS_family_regulators"/>
</dbReference>
<dbReference type="SMART" id="SM00342">
    <property type="entry name" value="HTH_ARAC"/>
    <property type="match status" value="1"/>
</dbReference>
<dbReference type="PANTHER" id="PTHR46796:SF7">
    <property type="entry name" value="ARAC FAMILY TRANSCRIPTIONAL REGULATOR"/>
    <property type="match status" value="1"/>
</dbReference>